<feature type="domain" description="Methyltransferase" evidence="1">
    <location>
        <begin position="36"/>
        <end position="174"/>
    </location>
</feature>
<keyword evidence="2" id="KW-0808">Transferase</keyword>
<reference evidence="2" key="2">
    <citation type="journal article" date="2021" name="PeerJ">
        <title>Extensive microbial diversity within the chicken gut microbiome revealed by metagenomics and culture.</title>
        <authorList>
            <person name="Gilroy R."/>
            <person name="Ravi A."/>
            <person name="Getino M."/>
            <person name="Pursley I."/>
            <person name="Horton D.L."/>
            <person name="Alikhan N.F."/>
            <person name="Baker D."/>
            <person name="Gharbi K."/>
            <person name="Hall N."/>
            <person name="Watson M."/>
            <person name="Adriaenssens E.M."/>
            <person name="Foster-Nyarko E."/>
            <person name="Jarju S."/>
            <person name="Secka A."/>
            <person name="Antonio M."/>
            <person name="Oren A."/>
            <person name="Chaudhuri R.R."/>
            <person name="La Ragione R."/>
            <person name="Hildebrand F."/>
            <person name="Pallen M.J."/>
        </authorList>
    </citation>
    <scope>NUCLEOTIDE SEQUENCE</scope>
    <source>
        <strain evidence="2">G3-3990</strain>
    </source>
</reference>
<accession>A0A9D9HU20</accession>
<evidence type="ECO:0000259" key="1">
    <source>
        <dbReference type="Pfam" id="PF13847"/>
    </source>
</evidence>
<dbReference type="EMBL" id="JADIMG010000059">
    <property type="protein sequence ID" value="MBO8459866.1"/>
    <property type="molecule type" value="Genomic_DNA"/>
</dbReference>
<keyword evidence="2" id="KW-0489">Methyltransferase</keyword>
<dbReference type="Proteomes" id="UP000823641">
    <property type="component" value="Unassembled WGS sequence"/>
</dbReference>
<evidence type="ECO:0000313" key="2">
    <source>
        <dbReference type="EMBL" id="MBO8459866.1"/>
    </source>
</evidence>
<reference evidence="2" key="1">
    <citation type="submission" date="2020-10" db="EMBL/GenBank/DDBJ databases">
        <authorList>
            <person name="Gilroy R."/>
        </authorList>
    </citation>
    <scope>NUCLEOTIDE SEQUENCE</scope>
    <source>
        <strain evidence="2">G3-3990</strain>
    </source>
</reference>
<comment type="caution">
    <text evidence="2">The sequence shown here is derived from an EMBL/GenBank/DDBJ whole genome shotgun (WGS) entry which is preliminary data.</text>
</comment>
<dbReference type="Gene3D" id="3.40.50.150">
    <property type="entry name" value="Vaccinia Virus protein VP39"/>
    <property type="match status" value="1"/>
</dbReference>
<dbReference type="GO" id="GO:0032259">
    <property type="term" value="P:methylation"/>
    <property type="evidence" value="ECO:0007669"/>
    <property type="project" value="UniProtKB-KW"/>
</dbReference>
<dbReference type="PANTHER" id="PTHR43861:SF1">
    <property type="entry name" value="TRANS-ACONITATE 2-METHYLTRANSFERASE"/>
    <property type="match status" value="1"/>
</dbReference>
<evidence type="ECO:0000313" key="3">
    <source>
        <dbReference type="Proteomes" id="UP000823641"/>
    </source>
</evidence>
<protein>
    <submittedName>
        <fullName evidence="2">Class I SAM-dependent methyltransferase</fullName>
    </submittedName>
</protein>
<dbReference type="PANTHER" id="PTHR43861">
    <property type="entry name" value="TRANS-ACONITATE 2-METHYLTRANSFERASE-RELATED"/>
    <property type="match status" value="1"/>
</dbReference>
<dbReference type="AlphaFoldDB" id="A0A9D9HU20"/>
<dbReference type="SUPFAM" id="SSF53335">
    <property type="entry name" value="S-adenosyl-L-methionine-dependent methyltransferases"/>
    <property type="match status" value="1"/>
</dbReference>
<dbReference type="InterPro" id="IPR025714">
    <property type="entry name" value="Methyltranfer_dom"/>
</dbReference>
<name>A0A9D9HU20_9BACT</name>
<sequence>MQERHKNSIMYIEEQNYTTKKYIVPYIAQYHPVTEQQRVLEIGCGTGGNMKPFLDLGCHVTGIDIEQDSINQAIEYYANHPYRERLHLLCEDIYKADDLHDTFDIVFIRDVIEHIPNQERFMGLIKKFLKPTGVVFVAFPPWQNPFGGHQQICNSKFLSHCPWMHLLPKKLYTWMLSLGHNEPVKCLMEIKDTGISLERFLSIVHKERYEILNQTLYFINPNYEIKFHLHPRKLARLLNIPYIRNFYTTCGYYLLKIGE</sequence>
<dbReference type="CDD" id="cd02440">
    <property type="entry name" value="AdoMet_MTases"/>
    <property type="match status" value="1"/>
</dbReference>
<organism evidence="2 3">
    <name type="scientific">Candidatus Gallipaludibacter merdavium</name>
    <dbReference type="NCBI Taxonomy" id="2840839"/>
    <lineage>
        <taxon>Bacteria</taxon>
        <taxon>Pseudomonadati</taxon>
        <taxon>Bacteroidota</taxon>
        <taxon>Bacteroidia</taxon>
        <taxon>Bacteroidales</taxon>
        <taxon>Candidatus Gallipaludibacter</taxon>
    </lineage>
</organism>
<gene>
    <name evidence="2" type="ORF">IAA73_05995</name>
</gene>
<proteinExistence type="predicted"/>
<dbReference type="InterPro" id="IPR029063">
    <property type="entry name" value="SAM-dependent_MTases_sf"/>
</dbReference>
<dbReference type="GO" id="GO:0008757">
    <property type="term" value="F:S-adenosylmethionine-dependent methyltransferase activity"/>
    <property type="evidence" value="ECO:0007669"/>
    <property type="project" value="InterPro"/>
</dbReference>
<dbReference type="Pfam" id="PF13847">
    <property type="entry name" value="Methyltransf_31"/>
    <property type="match status" value="1"/>
</dbReference>